<name>A0ABT8JV07_9BACL</name>
<accession>A0ABT8JV07</accession>
<organism evidence="1 2">
    <name type="scientific">Sporosarcina highlanderae</name>
    <dbReference type="NCBI Taxonomy" id="3035916"/>
    <lineage>
        <taxon>Bacteria</taxon>
        <taxon>Bacillati</taxon>
        <taxon>Bacillota</taxon>
        <taxon>Bacilli</taxon>
        <taxon>Bacillales</taxon>
        <taxon>Caryophanaceae</taxon>
        <taxon>Sporosarcina</taxon>
    </lineage>
</organism>
<proteinExistence type="predicted"/>
<evidence type="ECO:0000313" key="2">
    <source>
        <dbReference type="Proteomes" id="UP001175097"/>
    </source>
</evidence>
<comment type="caution">
    <text evidence="1">The sequence shown here is derived from an EMBL/GenBank/DDBJ whole genome shotgun (WGS) entry which is preliminary data.</text>
</comment>
<dbReference type="EMBL" id="JAROCC010000009">
    <property type="protein sequence ID" value="MDN4608207.1"/>
    <property type="molecule type" value="Genomic_DNA"/>
</dbReference>
<gene>
    <name evidence="1" type="ORF">P5G49_12090</name>
</gene>
<evidence type="ECO:0000313" key="1">
    <source>
        <dbReference type="EMBL" id="MDN4608207.1"/>
    </source>
</evidence>
<keyword evidence="2" id="KW-1185">Reference proteome</keyword>
<sequence length="505" mass="58781">MLKSKEFDLYSSAREGFIQSDYEFLTELVSLSHLGIKKGEKTAKFHDSSIRLLNYIIDTENASLALLLTKTLYEIQENAKFHLTANATNVRQLCELILIQFSNSKAEIYYYVMCLLNYYENSSIVYSNIGSILPEKIKEMDGNLYECYDLSLAVELLHSYLIIDFKKVQPLFSDILSDWDRFEKGMSEADFSKLLWYAFILEQDELLEVIINDYSNLLNTDLWSNRYYRYIKRNLTNGKVMDDEKFHRAIERFKKDKAFSIKEKEVIVKCIHSFVEGSQNKDFKNKVSKTIITKSVIKLAACNVPPNITLADIKHTIDIELAVYENERMQKMIRTIAVKALTDSKKTAYFVNKRTIEKIKANAKDGFVLIEDKSEMTSIDKLNDKVLEGTRIEDEGIFNWPSTEVSGFSLASENEFNGLNEKSALRKMGYHITDSTREKRWEALQRAVPALGLKRVAYTIAGFVKMRKGRKNGHEIFKNGIEEWEYDLKRLKKTYYKKDFKWPKT</sequence>
<protein>
    <submittedName>
        <fullName evidence="1">Uncharacterized protein</fullName>
    </submittedName>
</protein>
<dbReference type="Proteomes" id="UP001175097">
    <property type="component" value="Unassembled WGS sequence"/>
</dbReference>
<reference evidence="1" key="1">
    <citation type="submission" date="2023-03" db="EMBL/GenBank/DDBJ databases">
        <title>MT1 and MT2 Draft Genomes of Novel Species.</title>
        <authorList>
            <person name="Venkateswaran K."/>
        </authorList>
    </citation>
    <scope>NUCLEOTIDE SEQUENCE</scope>
    <source>
        <strain evidence="1">F6_3S_P_2</strain>
    </source>
</reference>
<dbReference type="RefSeq" id="WP_301244139.1">
    <property type="nucleotide sequence ID" value="NZ_JAROCC010000009.1"/>
</dbReference>